<keyword evidence="4 13" id="KW-0812">Transmembrane</keyword>
<evidence type="ECO:0000256" key="10">
    <source>
        <dbReference type="ARBA" id="ARBA00023170"/>
    </source>
</evidence>
<reference evidence="17" key="1">
    <citation type="submission" date="2025-08" db="UniProtKB">
        <authorList>
            <consortium name="RefSeq"/>
        </authorList>
    </citation>
    <scope>IDENTIFICATION</scope>
    <source>
        <tissue evidence="17">White muscle</tissue>
    </source>
</reference>
<dbReference type="Gene3D" id="1.20.1070.10">
    <property type="entry name" value="Rhodopsin 7-helix transmembrane proteins"/>
    <property type="match status" value="1"/>
</dbReference>
<feature type="transmembrane region" description="Helical" evidence="14">
    <location>
        <begin position="268"/>
        <end position="291"/>
    </location>
</feature>
<evidence type="ECO:0000256" key="12">
    <source>
        <dbReference type="ARBA" id="ARBA00023224"/>
    </source>
</evidence>
<evidence type="ECO:0000256" key="11">
    <source>
        <dbReference type="ARBA" id="ARBA00023180"/>
    </source>
</evidence>
<dbReference type="GO" id="GO:0004930">
    <property type="term" value="F:G protein-coupled receptor activity"/>
    <property type="evidence" value="ECO:0007669"/>
    <property type="project" value="UniProtKB-KW"/>
</dbReference>
<proteinExistence type="inferred from homology"/>
<comment type="subcellular location">
    <subcellularLocation>
        <location evidence="1">Cell membrane</location>
        <topology evidence="1">Multi-pass membrane protein</topology>
    </subcellularLocation>
</comment>
<dbReference type="KEGG" id="snh:120029227"/>
<organism evidence="16 17">
    <name type="scientific">Salvelinus namaycush</name>
    <name type="common">Lake trout</name>
    <name type="synonym">Salmo namaycush</name>
    <dbReference type="NCBI Taxonomy" id="8040"/>
    <lineage>
        <taxon>Eukaryota</taxon>
        <taxon>Metazoa</taxon>
        <taxon>Chordata</taxon>
        <taxon>Craniata</taxon>
        <taxon>Vertebrata</taxon>
        <taxon>Euteleostomi</taxon>
        <taxon>Actinopterygii</taxon>
        <taxon>Neopterygii</taxon>
        <taxon>Teleostei</taxon>
        <taxon>Protacanthopterygii</taxon>
        <taxon>Salmoniformes</taxon>
        <taxon>Salmonidae</taxon>
        <taxon>Salmoninae</taxon>
        <taxon>Salvelinus</taxon>
    </lineage>
</organism>
<evidence type="ECO:0000256" key="13">
    <source>
        <dbReference type="RuleBase" id="RU000688"/>
    </source>
</evidence>
<dbReference type="GO" id="GO:0005549">
    <property type="term" value="F:odorant binding"/>
    <property type="evidence" value="ECO:0007669"/>
    <property type="project" value="TreeGrafter"/>
</dbReference>
<evidence type="ECO:0000256" key="3">
    <source>
        <dbReference type="ARBA" id="ARBA00022606"/>
    </source>
</evidence>
<gene>
    <name evidence="17" type="primary">LOC120029227</name>
</gene>
<dbReference type="RefSeq" id="XP_038830444.1">
    <property type="nucleotide sequence ID" value="XM_038974516.1"/>
</dbReference>
<evidence type="ECO:0000256" key="6">
    <source>
        <dbReference type="ARBA" id="ARBA00022989"/>
    </source>
</evidence>
<dbReference type="GO" id="GO:0004984">
    <property type="term" value="F:olfactory receptor activity"/>
    <property type="evidence" value="ECO:0007669"/>
    <property type="project" value="InterPro"/>
</dbReference>
<evidence type="ECO:0000256" key="1">
    <source>
        <dbReference type="ARBA" id="ARBA00004651"/>
    </source>
</evidence>
<dbReference type="PRINTS" id="PR00237">
    <property type="entry name" value="GPCRRHODOPSN"/>
</dbReference>
<dbReference type="InterPro" id="IPR000725">
    <property type="entry name" value="Olfact_rcpt"/>
</dbReference>
<feature type="transmembrane region" description="Helical" evidence="14">
    <location>
        <begin position="138"/>
        <end position="162"/>
    </location>
</feature>
<dbReference type="AlphaFoldDB" id="A0A8U0TWS7"/>
<evidence type="ECO:0000256" key="4">
    <source>
        <dbReference type="ARBA" id="ARBA00022692"/>
    </source>
</evidence>
<evidence type="ECO:0000259" key="15">
    <source>
        <dbReference type="PROSITE" id="PS50262"/>
    </source>
</evidence>
<dbReference type="SUPFAM" id="SSF81321">
    <property type="entry name" value="Family A G protein-coupled receptor-like"/>
    <property type="match status" value="1"/>
</dbReference>
<evidence type="ECO:0000256" key="7">
    <source>
        <dbReference type="ARBA" id="ARBA00023040"/>
    </source>
</evidence>
<feature type="transmembrane region" description="Helical" evidence="14">
    <location>
        <begin position="194"/>
        <end position="216"/>
    </location>
</feature>
<dbReference type="PANTHER" id="PTHR26451">
    <property type="entry name" value="G_PROTEIN_RECEP_F1_2 DOMAIN-CONTAINING PROTEIN"/>
    <property type="match status" value="1"/>
</dbReference>
<keyword evidence="3" id="KW-0716">Sensory transduction</keyword>
<accession>A0A8U0TWS7</accession>
<feature type="transmembrane region" description="Helical" evidence="14">
    <location>
        <begin position="23"/>
        <end position="49"/>
    </location>
</feature>
<dbReference type="Proteomes" id="UP000808372">
    <property type="component" value="Chromosome 34"/>
</dbReference>
<keyword evidence="5" id="KW-0552">Olfaction</keyword>
<keyword evidence="6 14" id="KW-1133">Transmembrane helix</keyword>
<feature type="transmembrane region" description="Helical" evidence="14">
    <location>
        <begin position="237"/>
        <end position="256"/>
    </location>
</feature>
<dbReference type="InterPro" id="IPR000276">
    <property type="entry name" value="GPCR_Rhodpsn"/>
</dbReference>
<name>A0A8U0TWS7_SALNM</name>
<evidence type="ECO:0000256" key="8">
    <source>
        <dbReference type="ARBA" id="ARBA00023136"/>
    </source>
</evidence>
<evidence type="ECO:0000256" key="9">
    <source>
        <dbReference type="ARBA" id="ARBA00023157"/>
    </source>
</evidence>
<protein>
    <submittedName>
        <fullName evidence="17">Olfactory receptor 2A12-like</fullName>
    </submittedName>
</protein>
<dbReference type="GO" id="GO:0005886">
    <property type="term" value="C:plasma membrane"/>
    <property type="evidence" value="ECO:0007669"/>
    <property type="project" value="UniProtKB-SubCell"/>
</dbReference>
<dbReference type="GeneID" id="120029227"/>
<keyword evidence="2" id="KW-1003">Cell membrane</keyword>
<feature type="transmembrane region" description="Helical" evidence="14">
    <location>
        <begin position="96"/>
        <end position="118"/>
    </location>
</feature>
<sequence length="502" mass="56840">MENSTHYKVFRLAAYSDIGQLKYFYFAVVTVLYFVIILGNALLIGVIFIERSLHEPMYMFLCALFVNQLYGSTGLFPALMFYLLSDTHDISLLYCYLQIYVLYTYAITEFSNLAVMSYDRYISICYPLQYNNIMTPKIICGLILLSCLSSFFLIAIVISLSLRLQFCGNVLDRLYCDNYSVFKLACSNTTLNNIWGLAVTVLYISCTICPTIYSYVRILQICLKSSKETKQKAFNTCTPHIASMLNFFFGWLFVILQGRYETADLPPILRTILLVYFLICPPLFNPLMYGVRMVKIRHACKKHQTHYYSTSFNIQTGDCLPQATLDSHTDIETYASSVRDYINICINNVTTHKLIKTFPNQKPCMNRETPDPRRMWQGIQAIKDYRPKNPTPTASDVSIADEDNKDPAIKAELPLRLSIADVLSALSRVNARKAAGPDGVPGHVFRACAGQMAEVFTDIFNLSLAQAVVPTATIVPVPKQLTTSSLNDFRPEVLRKTGFGLP</sequence>
<dbReference type="PROSITE" id="PS00237">
    <property type="entry name" value="G_PROTEIN_RECEP_F1_1"/>
    <property type="match status" value="1"/>
</dbReference>
<dbReference type="InterPro" id="IPR052921">
    <property type="entry name" value="GPCR1_Superfamily_Member"/>
</dbReference>
<evidence type="ECO:0000256" key="2">
    <source>
        <dbReference type="ARBA" id="ARBA00022475"/>
    </source>
</evidence>
<evidence type="ECO:0000256" key="5">
    <source>
        <dbReference type="ARBA" id="ARBA00022725"/>
    </source>
</evidence>
<dbReference type="PRINTS" id="PR00245">
    <property type="entry name" value="OLFACTORYR"/>
</dbReference>
<dbReference type="Pfam" id="PF13853">
    <property type="entry name" value="7tm_4"/>
    <property type="match status" value="1"/>
</dbReference>
<keyword evidence="11" id="KW-0325">Glycoprotein</keyword>
<feature type="transmembrane region" description="Helical" evidence="14">
    <location>
        <begin position="61"/>
        <end position="84"/>
    </location>
</feature>
<comment type="similarity">
    <text evidence="13">Belongs to the G-protein coupled receptor 1 family.</text>
</comment>
<keyword evidence="8 14" id="KW-0472">Membrane</keyword>
<dbReference type="FunFam" id="1.20.1070.10:FF:000024">
    <property type="entry name" value="Olfactory receptor"/>
    <property type="match status" value="1"/>
</dbReference>
<evidence type="ECO:0000313" key="17">
    <source>
        <dbReference type="RefSeq" id="XP_038830444.1"/>
    </source>
</evidence>
<dbReference type="InterPro" id="IPR017452">
    <property type="entry name" value="GPCR_Rhodpsn_7TM"/>
</dbReference>
<evidence type="ECO:0000256" key="14">
    <source>
        <dbReference type="SAM" id="Phobius"/>
    </source>
</evidence>
<dbReference type="PANTHER" id="PTHR26451:SF885">
    <property type="entry name" value="OLFACTORY RECEPTOR"/>
    <property type="match status" value="1"/>
</dbReference>
<keyword evidence="7 13" id="KW-0297">G-protein coupled receptor</keyword>
<keyword evidence="16" id="KW-1185">Reference proteome</keyword>
<keyword evidence="9" id="KW-1015">Disulfide bond</keyword>
<feature type="domain" description="G-protein coupled receptors family 1 profile" evidence="15">
    <location>
        <begin position="39"/>
        <end position="289"/>
    </location>
</feature>
<keyword evidence="10 13" id="KW-0675">Receptor</keyword>
<keyword evidence="12 13" id="KW-0807">Transducer</keyword>
<evidence type="ECO:0000313" key="16">
    <source>
        <dbReference type="Proteomes" id="UP000808372"/>
    </source>
</evidence>
<dbReference type="PROSITE" id="PS50262">
    <property type="entry name" value="G_PROTEIN_RECEP_F1_2"/>
    <property type="match status" value="1"/>
</dbReference>